<feature type="transmembrane region" description="Helical" evidence="6">
    <location>
        <begin position="320"/>
        <end position="337"/>
    </location>
</feature>
<feature type="transmembrane region" description="Helical" evidence="6">
    <location>
        <begin position="485"/>
        <end position="502"/>
    </location>
</feature>
<dbReference type="Pfam" id="PF07690">
    <property type="entry name" value="MFS_1"/>
    <property type="match status" value="1"/>
</dbReference>
<evidence type="ECO:0000256" key="1">
    <source>
        <dbReference type="ARBA" id="ARBA00004141"/>
    </source>
</evidence>
<protein>
    <submittedName>
        <fullName evidence="9 10">MFS domain-containing protein</fullName>
    </submittedName>
</protein>
<evidence type="ECO:0000256" key="3">
    <source>
        <dbReference type="ARBA" id="ARBA00022989"/>
    </source>
</evidence>
<dbReference type="SUPFAM" id="SSF103473">
    <property type="entry name" value="MFS general substrate transporter"/>
    <property type="match status" value="1"/>
</dbReference>
<comment type="subcellular location">
    <subcellularLocation>
        <location evidence="1">Membrane</location>
        <topology evidence="1">Multi-pass membrane protein</topology>
    </subcellularLocation>
</comment>
<evidence type="ECO:0000313" key="10">
    <source>
        <dbReference type="WBParaSite" id="TCONS_00015746.p1"/>
    </source>
</evidence>
<dbReference type="AlphaFoldDB" id="A0A0K0ELD4"/>
<evidence type="ECO:0000256" key="5">
    <source>
        <dbReference type="SAM" id="MobiDB-lite"/>
    </source>
</evidence>
<name>A0A0K0ELD4_STRER</name>
<dbReference type="GO" id="GO:0016020">
    <property type="term" value="C:membrane"/>
    <property type="evidence" value="ECO:0007669"/>
    <property type="project" value="UniProtKB-SubCell"/>
</dbReference>
<feature type="transmembrane region" description="Helical" evidence="6">
    <location>
        <begin position="555"/>
        <end position="574"/>
    </location>
</feature>
<dbReference type="GO" id="GO:0006820">
    <property type="term" value="P:monoatomic anion transport"/>
    <property type="evidence" value="ECO:0007669"/>
    <property type="project" value="TreeGrafter"/>
</dbReference>
<reference evidence="9" key="1">
    <citation type="submission" date="2015-08" db="UniProtKB">
        <authorList>
            <consortium name="WormBaseParasite"/>
        </authorList>
    </citation>
    <scope>IDENTIFICATION</scope>
</reference>
<dbReference type="WBParaSite" id="TCONS_00015746.p1">
    <property type="protein sequence ID" value="TCONS_00015746.p1"/>
    <property type="gene ID" value="XLOC_010505"/>
</dbReference>
<dbReference type="InterPro" id="IPR020846">
    <property type="entry name" value="MFS_dom"/>
</dbReference>
<feature type="domain" description="Major facilitator superfamily (MFS) profile" evidence="7">
    <location>
        <begin position="151"/>
        <end position="579"/>
    </location>
</feature>
<feature type="transmembrane region" description="Helical" evidence="6">
    <location>
        <begin position="286"/>
        <end position="308"/>
    </location>
</feature>
<dbReference type="InterPro" id="IPR036259">
    <property type="entry name" value="MFS_trans_sf"/>
</dbReference>
<keyword evidence="4 6" id="KW-0472">Membrane</keyword>
<dbReference type="PANTHER" id="PTHR11662">
    <property type="entry name" value="SOLUTE CARRIER FAMILY 17"/>
    <property type="match status" value="1"/>
</dbReference>
<dbReference type="InterPro" id="IPR050382">
    <property type="entry name" value="MFS_Na/Anion_cotransporter"/>
</dbReference>
<feature type="compositionally biased region" description="Basic and acidic residues" evidence="5">
    <location>
        <begin position="651"/>
        <end position="663"/>
    </location>
</feature>
<dbReference type="Gene3D" id="1.20.1250.20">
    <property type="entry name" value="MFS general substrate transporter like domains"/>
    <property type="match status" value="2"/>
</dbReference>
<evidence type="ECO:0000256" key="2">
    <source>
        <dbReference type="ARBA" id="ARBA00022692"/>
    </source>
</evidence>
<evidence type="ECO:0000313" key="8">
    <source>
        <dbReference type="Proteomes" id="UP000035681"/>
    </source>
</evidence>
<feature type="transmembrane region" description="Helical" evidence="6">
    <location>
        <begin position="428"/>
        <end position="450"/>
    </location>
</feature>
<evidence type="ECO:0000313" key="9">
    <source>
        <dbReference type="WBParaSite" id="SSTP_0001027800.1"/>
    </source>
</evidence>
<dbReference type="PROSITE" id="PS50850">
    <property type="entry name" value="MFS"/>
    <property type="match status" value="1"/>
</dbReference>
<dbReference type="GO" id="GO:0022857">
    <property type="term" value="F:transmembrane transporter activity"/>
    <property type="evidence" value="ECO:0007669"/>
    <property type="project" value="InterPro"/>
</dbReference>
<proteinExistence type="predicted"/>
<dbReference type="PANTHER" id="PTHR11662:SF53">
    <property type="entry name" value="MAJOR FACILITATOR SUPERFAMILY (MFS) PROFILE DOMAIN-CONTAINING PROTEIN"/>
    <property type="match status" value="1"/>
</dbReference>
<feature type="region of interest" description="Disordered" evidence="5">
    <location>
        <begin position="629"/>
        <end position="663"/>
    </location>
</feature>
<feature type="transmembrane region" description="Helical" evidence="6">
    <location>
        <begin position="251"/>
        <end position="274"/>
    </location>
</feature>
<feature type="transmembrane region" description="Helical" evidence="6">
    <location>
        <begin position="151"/>
        <end position="179"/>
    </location>
</feature>
<organism evidence="9">
    <name type="scientific">Strongyloides stercoralis</name>
    <name type="common">Threadworm</name>
    <dbReference type="NCBI Taxonomy" id="6248"/>
    <lineage>
        <taxon>Eukaryota</taxon>
        <taxon>Metazoa</taxon>
        <taxon>Ecdysozoa</taxon>
        <taxon>Nematoda</taxon>
        <taxon>Chromadorea</taxon>
        <taxon>Rhabditida</taxon>
        <taxon>Tylenchina</taxon>
        <taxon>Panagrolaimomorpha</taxon>
        <taxon>Strongyloidoidea</taxon>
        <taxon>Strongyloididae</taxon>
        <taxon>Strongyloides</taxon>
    </lineage>
</organism>
<feature type="transmembrane region" description="Helical" evidence="6">
    <location>
        <begin position="225"/>
        <end position="245"/>
    </location>
</feature>
<feature type="region of interest" description="Disordered" evidence="5">
    <location>
        <begin position="113"/>
        <end position="139"/>
    </location>
</feature>
<dbReference type="FunFam" id="1.20.1250.20:FF:000532">
    <property type="entry name" value="SLC (SoLute Carrier) homolog"/>
    <property type="match status" value="1"/>
</dbReference>
<keyword evidence="3 6" id="KW-1133">Transmembrane helix</keyword>
<keyword evidence="2 6" id="KW-0812">Transmembrane</keyword>
<dbReference type="STRING" id="6248.A0A0K0ELD4"/>
<evidence type="ECO:0000256" key="6">
    <source>
        <dbReference type="SAM" id="Phobius"/>
    </source>
</evidence>
<dbReference type="InterPro" id="IPR011701">
    <property type="entry name" value="MFS"/>
</dbReference>
<keyword evidence="8" id="KW-1185">Reference proteome</keyword>
<feature type="compositionally biased region" description="Low complexity" evidence="5">
    <location>
        <begin position="639"/>
        <end position="648"/>
    </location>
</feature>
<feature type="transmembrane region" description="Helical" evidence="6">
    <location>
        <begin position="514"/>
        <end position="535"/>
    </location>
</feature>
<dbReference type="WBParaSite" id="SSTP_0001027800.1">
    <property type="protein sequence ID" value="SSTP_0001027800.1"/>
    <property type="gene ID" value="SSTP_0001027800"/>
</dbReference>
<dbReference type="Proteomes" id="UP000035681">
    <property type="component" value="Unplaced"/>
</dbReference>
<sequence>MEEAEKNDHNLNNRKIGKQETVYFSVKPTFKSHSVQNLKKMNENTNYNLPRSTTTYRHLNNITKNPSKLNNYSDCHPIKSPIMRIDLEKSSSQLSLNRISSLSGKLAYYNDNTNSRNNSIDDDEKNKNNDKYNEDEDNTIPSTPLFPSMRIFIAALLCCCFICISISSSNMSVALICMIKCPFNNETGDLEWQSEQEGIVLAAQNAGALLMILTGLWSDRISGKWMVGCGLVLCLIGNVVLPLFANKSYLYAVAARLTVGAADACISPAVNSLITRWFPRHERAAAIGIITGGRQIGTLFILPTAGYLCTRKDIHGGWPAIFYLSAFISGLVIIFWLPMGADKPKKQYCISKKERLFIESHIATECIGKRTTRRKVPWKDMLTSIPLWVGIGGLICHEYPLVIMLQFLPNYMRDILKFAPTKNGFISTIPILCLFISKMASSSLSSYLNTRFGIDRTKICKIFNAVGSAGLSLSVFLVPSFDKDHAFMAVGMLCSAMAFAGLHTPGVMTALLQLAPPFSGVITGLSFFGVAWFSIGNKILTKYIVQHGTIEEWTQVFYISSVVAALPIVFFTIWGEDRRQHWAAPVKGKASTNTIIPPPIWNVPRLIRTISMVKINTKKINIIIGHNDSEEENEKKNQNKINENNNKKTVIKNEKKEADINSS</sequence>
<evidence type="ECO:0000256" key="4">
    <source>
        <dbReference type="ARBA" id="ARBA00023136"/>
    </source>
</evidence>
<evidence type="ECO:0000259" key="7">
    <source>
        <dbReference type="PROSITE" id="PS50850"/>
    </source>
</evidence>
<feature type="transmembrane region" description="Helical" evidence="6">
    <location>
        <begin position="199"/>
        <end position="218"/>
    </location>
</feature>
<feature type="transmembrane region" description="Helical" evidence="6">
    <location>
        <begin position="462"/>
        <end position="479"/>
    </location>
</feature>
<accession>A0A0K0ELD4</accession>
<feature type="transmembrane region" description="Helical" evidence="6">
    <location>
        <begin position="385"/>
        <end position="408"/>
    </location>
</feature>